<gene>
    <name evidence="1" type="ORF">TNIN_104681</name>
</gene>
<comment type="caution">
    <text evidence="1">The sequence shown here is derived from an EMBL/GenBank/DDBJ whole genome shotgun (WGS) entry which is preliminary data.</text>
</comment>
<sequence>MEGGRSKNPLSLRPVRRARSDNRRTLVIKDGWTSYHVQDPTVPNVLHNRFQISLSSPTFNLQHIRIFLDHIQPYI</sequence>
<protein>
    <submittedName>
        <fullName evidence="1">Uncharacterized protein</fullName>
    </submittedName>
</protein>
<dbReference type="Proteomes" id="UP000886998">
    <property type="component" value="Unassembled WGS sequence"/>
</dbReference>
<keyword evidence="2" id="KW-1185">Reference proteome</keyword>
<evidence type="ECO:0000313" key="2">
    <source>
        <dbReference type="Proteomes" id="UP000886998"/>
    </source>
</evidence>
<proteinExistence type="predicted"/>
<name>A0A8X7CGX4_9ARAC</name>
<dbReference type="EMBL" id="BMAV01017126">
    <property type="protein sequence ID" value="GFY68568.1"/>
    <property type="molecule type" value="Genomic_DNA"/>
</dbReference>
<accession>A0A8X7CGX4</accession>
<evidence type="ECO:0000313" key="1">
    <source>
        <dbReference type="EMBL" id="GFY68568.1"/>
    </source>
</evidence>
<organism evidence="1 2">
    <name type="scientific">Trichonephila inaurata madagascariensis</name>
    <dbReference type="NCBI Taxonomy" id="2747483"/>
    <lineage>
        <taxon>Eukaryota</taxon>
        <taxon>Metazoa</taxon>
        <taxon>Ecdysozoa</taxon>
        <taxon>Arthropoda</taxon>
        <taxon>Chelicerata</taxon>
        <taxon>Arachnida</taxon>
        <taxon>Araneae</taxon>
        <taxon>Araneomorphae</taxon>
        <taxon>Entelegynae</taxon>
        <taxon>Araneoidea</taxon>
        <taxon>Nephilidae</taxon>
        <taxon>Trichonephila</taxon>
        <taxon>Trichonephila inaurata</taxon>
    </lineage>
</organism>
<dbReference type="AlphaFoldDB" id="A0A8X7CGX4"/>
<reference evidence="1" key="1">
    <citation type="submission" date="2020-08" db="EMBL/GenBank/DDBJ databases">
        <title>Multicomponent nature underlies the extraordinary mechanical properties of spider dragline silk.</title>
        <authorList>
            <person name="Kono N."/>
            <person name="Nakamura H."/>
            <person name="Mori M."/>
            <person name="Yoshida Y."/>
            <person name="Ohtoshi R."/>
            <person name="Malay A.D."/>
            <person name="Moran D.A.P."/>
            <person name="Tomita M."/>
            <person name="Numata K."/>
            <person name="Arakawa K."/>
        </authorList>
    </citation>
    <scope>NUCLEOTIDE SEQUENCE</scope>
</reference>